<proteinExistence type="predicted"/>
<evidence type="ECO:0000313" key="2">
    <source>
        <dbReference type="EMBL" id="MEN7550037.1"/>
    </source>
</evidence>
<reference evidence="2 3" key="1">
    <citation type="submission" date="2024-04" db="EMBL/GenBank/DDBJ databases">
        <title>Novel genus in family Flammeovirgaceae.</title>
        <authorList>
            <person name="Nguyen T.H."/>
            <person name="Vuong T.Q."/>
            <person name="Le H."/>
            <person name="Kim S.-G."/>
        </authorList>
    </citation>
    <scope>NUCLEOTIDE SEQUENCE [LARGE SCALE GENOMIC DNA]</scope>
    <source>
        <strain evidence="2 3">JCM 23209</strain>
    </source>
</reference>
<name>A0AAW9S1Q8_9BACT</name>
<keyword evidence="3" id="KW-1185">Reference proteome</keyword>
<keyword evidence="1" id="KW-0732">Signal</keyword>
<dbReference type="AlphaFoldDB" id="A0AAW9S1Q8"/>
<sequence length="248" mass="29192">MTRFILVGICIVLFMNQSFAQKEYQEVEGFYNLSSFETASGIYLLENKTFFYYASFGNVDLKVFGNYTIQNNTLTIQPDKELMKEFYVYGTTNKIQNDSITLIYKRPFEREFENLILNHKKIKFPEFTPGKAKVSITLQRPNSKFLKIIYGDDRLPERGKYLTIQLTDNINEIRIFHNYYAHMVRGFSNGSFEIQEGFLSYNDQGLKKKQEIDKKTISEVIAFVEEKRTDNTYNRDGKTYQKLNSKTK</sequence>
<comment type="caution">
    <text evidence="2">The sequence shown here is derived from an EMBL/GenBank/DDBJ whole genome shotgun (WGS) entry which is preliminary data.</text>
</comment>
<protein>
    <submittedName>
        <fullName evidence="2">Uncharacterized protein</fullName>
    </submittedName>
</protein>
<gene>
    <name evidence="2" type="ORF">AAG747_19090</name>
</gene>
<evidence type="ECO:0000313" key="3">
    <source>
        <dbReference type="Proteomes" id="UP001403385"/>
    </source>
</evidence>
<organism evidence="2 3">
    <name type="scientific">Rapidithrix thailandica</name>
    <dbReference type="NCBI Taxonomy" id="413964"/>
    <lineage>
        <taxon>Bacteria</taxon>
        <taxon>Pseudomonadati</taxon>
        <taxon>Bacteroidota</taxon>
        <taxon>Cytophagia</taxon>
        <taxon>Cytophagales</taxon>
        <taxon>Flammeovirgaceae</taxon>
        <taxon>Rapidithrix</taxon>
    </lineage>
</organism>
<feature type="chain" id="PRO_5043353721" evidence="1">
    <location>
        <begin position="21"/>
        <end position="248"/>
    </location>
</feature>
<dbReference type="RefSeq" id="WP_346822814.1">
    <property type="nucleotide sequence ID" value="NZ_JBDKWZ010000011.1"/>
</dbReference>
<dbReference type="EMBL" id="JBDKWZ010000011">
    <property type="protein sequence ID" value="MEN7550037.1"/>
    <property type="molecule type" value="Genomic_DNA"/>
</dbReference>
<evidence type="ECO:0000256" key="1">
    <source>
        <dbReference type="SAM" id="SignalP"/>
    </source>
</evidence>
<accession>A0AAW9S1Q8</accession>
<feature type="signal peptide" evidence="1">
    <location>
        <begin position="1"/>
        <end position="20"/>
    </location>
</feature>
<dbReference type="Proteomes" id="UP001403385">
    <property type="component" value="Unassembled WGS sequence"/>
</dbReference>